<dbReference type="InterPro" id="IPR032508">
    <property type="entry name" value="FecR_C"/>
</dbReference>
<feature type="domain" description="Protein FecR C-terminal" evidence="4">
    <location>
        <begin position="306"/>
        <end position="374"/>
    </location>
</feature>
<evidence type="ECO:0000313" key="6">
    <source>
        <dbReference type="Proteomes" id="UP000248790"/>
    </source>
</evidence>
<dbReference type="AlphaFoldDB" id="A0A327WNN2"/>
<keyword evidence="2" id="KW-0812">Transmembrane</keyword>
<dbReference type="PANTHER" id="PTHR30273">
    <property type="entry name" value="PERIPLASMIC SIGNAL SENSOR AND SIGMA FACTOR ACTIVATOR FECR-RELATED"/>
    <property type="match status" value="1"/>
</dbReference>
<feature type="transmembrane region" description="Helical" evidence="2">
    <location>
        <begin position="72"/>
        <end position="93"/>
    </location>
</feature>
<dbReference type="PIRSF" id="PIRSF018266">
    <property type="entry name" value="FecR"/>
    <property type="match status" value="1"/>
</dbReference>
<evidence type="ECO:0000259" key="3">
    <source>
        <dbReference type="Pfam" id="PF04773"/>
    </source>
</evidence>
<dbReference type="Gene3D" id="3.55.50.30">
    <property type="match status" value="1"/>
</dbReference>
<keyword evidence="2" id="KW-1133">Transmembrane helix</keyword>
<reference evidence="5 6" key="1">
    <citation type="submission" date="2018-06" db="EMBL/GenBank/DDBJ databases">
        <title>Genomic Encyclopedia of Archaeal and Bacterial Type Strains, Phase II (KMG-II): from individual species to whole genera.</title>
        <authorList>
            <person name="Goeker M."/>
        </authorList>
    </citation>
    <scope>NUCLEOTIDE SEQUENCE [LARGE SCALE GENOMIC DNA]</scope>
    <source>
        <strain evidence="5 6">DSM 21851</strain>
    </source>
</reference>
<proteinExistence type="predicted"/>
<dbReference type="EMBL" id="QLMC01000006">
    <property type="protein sequence ID" value="RAJ93205.1"/>
    <property type="molecule type" value="Genomic_DNA"/>
</dbReference>
<dbReference type="InterPro" id="IPR006860">
    <property type="entry name" value="FecR"/>
</dbReference>
<dbReference type="Pfam" id="PF16344">
    <property type="entry name" value="FecR_C"/>
    <property type="match status" value="1"/>
</dbReference>
<dbReference type="InterPro" id="IPR012373">
    <property type="entry name" value="Ferrdict_sens_TM"/>
</dbReference>
<comment type="caution">
    <text evidence="5">The sequence shown here is derived from an EMBL/GenBank/DDBJ whole genome shotgun (WGS) entry which is preliminary data.</text>
</comment>
<dbReference type="Proteomes" id="UP000248790">
    <property type="component" value="Unassembled WGS sequence"/>
</dbReference>
<evidence type="ECO:0000259" key="4">
    <source>
        <dbReference type="Pfam" id="PF16344"/>
    </source>
</evidence>
<keyword evidence="2" id="KW-0472">Membrane</keyword>
<keyword evidence="6" id="KW-1185">Reference proteome</keyword>
<evidence type="ECO:0000256" key="1">
    <source>
        <dbReference type="SAM" id="MobiDB-lite"/>
    </source>
</evidence>
<dbReference type="Pfam" id="PF04773">
    <property type="entry name" value="FecR"/>
    <property type="match status" value="1"/>
</dbReference>
<dbReference type="RefSeq" id="WP_111630733.1">
    <property type="nucleotide sequence ID" value="NZ_QLMC01000006.1"/>
</dbReference>
<protein>
    <submittedName>
        <fullName evidence="5">FecR family protein</fullName>
    </submittedName>
</protein>
<gene>
    <name evidence="5" type="ORF">LX87_04717</name>
</gene>
<feature type="domain" description="FecR protein" evidence="3">
    <location>
        <begin position="170"/>
        <end position="264"/>
    </location>
</feature>
<dbReference type="GO" id="GO:0016989">
    <property type="term" value="F:sigma factor antagonist activity"/>
    <property type="evidence" value="ECO:0007669"/>
    <property type="project" value="TreeGrafter"/>
</dbReference>
<evidence type="ECO:0000313" key="5">
    <source>
        <dbReference type="EMBL" id="RAJ93205.1"/>
    </source>
</evidence>
<evidence type="ECO:0000256" key="2">
    <source>
        <dbReference type="SAM" id="Phobius"/>
    </source>
</evidence>
<feature type="region of interest" description="Disordered" evidence="1">
    <location>
        <begin position="140"/>
        <end position="169"/>
    </location>
</feature>
<accession>A0A327WNN2</accession>
<organism evidence="5 6">
    <name type="scientific">Larkinella arboricola</name>
    <dbReference type="NCBI Taxonomy" id="643671"/>
    <lineage>
        <taxon>Bacteria</taxon>
        <taxon>Pseudomonadati</taxon>
        <taxon>Bacteroidota</taxon>
        <taxon>Cytophagia</taxon>
        <taxon>Cytophagales</taxon>
        <taxon>Spirosomataceae</taxon>
        <taxon>Larkinella</taxon>
    </lineage>
</organism>
<dbReference type="PANTHER" id="PTHR30273:SF2">
    <property type="entry name" value="PROTEIN FECR"/>
    <property type="match status" value="1"/>
</dbReference>
<name>A0A327WNN2_LARAB</name>
<dbReference type="OrthoDB" id="1452822at2"/>
<sequence>MTEEEIKELLKRFRQGTCTDEERELLELWFEKTSSQSKWNWESDRAREQMRARMRAGIQTALKEERVVTRKLWPWLSAAASVALLLVGGWFYWSKENRSSASEAHYHTAAVAPGSNQAMLTLADGSTILVDAAATGVLSTQGSSQVTKTGEGRLEYKDAGTASAPSGRNTLSVPKGATFKVTLPDGTAVWLNSATQLIYPASNSVSERIVELHGEAYFEVSPDKNRPFKVVSGDTEVRVTGTHFNVAAYEDEPQVYTTLAEGQVIISNKGSKETLRPGQQAITEPSGLLQIREVDVESWLAWKEGYFVFDDQDLRSVMKMAARWYDVEVTYEGHVPNKRFGGTFSKSKDLKGLLTYLEQLGGIHFKQQGKTITVMN</sequence>
<dbReference type="Gene3D" id="2.60.120.1440">
    <property type="match status" value="1"/>
</dbReference>